<dbReference type="HOGENOM" id="CLU_2561838_0_0_1"/>
<organism evidence="1 3">
    <name type="scientific">Medicago truncatula</name>
    <name type="common">Barrel medic</name>
    <name type="synonym">Medicago tribuloides</name>
    <dbReference type="NCBI Taxonomy" id="3880"/>
    <lineage>
        <taxon>Eukaryota</taxon>
        <taxon>Viridiplantae</taxon>
        <taxon>Streptophyta</taxon>
        <taxon>Embryophyta</taxon>
        <taxon>Tracheophyta</taxon>
        <taxon>Spermatophyta</taxon>
        <taxon>Magnoliopsida</taxon>
        <taxon>eudicotyledons</taxon>
        <taxon>Gunneridae</taxon>
        <taxon>Pentapetalae</taxon>
        <taxon>rosids</taxon>
        <taxon>fabids</taxon>
        <taxon>Fabales</taxon>
        <taxon>Fabaceae</taxon>
        <taxon>Papilionoideae</taxon>
        <taxon>50 kb inversion clade</taxon>
        <taxon>NPAAA clade</taxon>
        <taxon>Hologalegina</taxon>
        <taxon>IRL clade</taxon>
        <taxon>Trifolieae</taxon>
        <taxon>Medicago</taxon>
    </lineage>
</organism>
<protein>
    <submittedName>
        <fullName evidence="1 2">Uncharacterized protein</fullName>
    </submittedName>
</protein>
<keyword evidence="3" id="KW-1185">Reference proteome</keyword>
<gene>
    <name evidence="1" type="ordered locus">MTR_7g103290</name>
</gene>
<name>A0A072U310_MEDTR</name>
<reference evidence="1 3" key="1">
    <citation type="journal article" date="2011" name="Nature">
        <title>The Medicago genome provides insight into the evolution of rhizobial symbioses.</title>
        <authorList>
            <person name="Young N.D."/>
            <person name="Debelle F."/>
            <person name="Oldroyd G.E."/>
            <person name="Geurts R."/>
            <person name="Cannon S.B."/>
            <person name="Udvardi M.K."/>
            <person name="Benedito V.A."/>
            <person name="Mayer K.F."/>
            <person name="Gouzy J."/>
            <person name="Schoof H."/>
            <person name="Van de Peer Y."/>
            <person name="Proost S."/>
            <person name="Cook D.R."/>
            <person name="Meyers B.C."/>
            <person name="Spannagl M."/>
            <person name="Cheung F."/>
            <person name="De Mita S."/>
            <person name="Krishnakumar V."/>
            <person name="Gundlach H."/>
            <person name="Zhou S."/>
            <person name="Mudge J."/>
            <person name="Bharti A.K."/>
            <person name="Murray J.D."/>
            <person name="Naoumkina M.A."/>
            <person name="Rosen B."/>
            <person name="Silverstein K.A."/>
            <person name="Tang H."/>
            <person name="Rombauts S."/>
            <person name="Zhao P.X."/>
            <person name="Zhou P."/>
            <person name="Barbe V."/>
            <person name="Bardou P."/>
            <person name="Bechner M."/>
            <person name="Bellec A."/>
            <person name="Berger A."/>
            <person name="Berges H."/>
            <person name="Bidwell S."/>
            <person name="Bisseling T."/>
            <person name="Choisne N."/>
            <person name="Couloux A."/>
            <person name="Denny R."/>
            <person name="Deshpande S."/>
            <person name="Dai X."/>
            <person name="Doyle J.J."/>
            <person name="Dudez A.M."/>
            <person name="Farmer A.D."/>
            <person name="Fouteau S."/>
            <person name="Franken C."/>
            <person name="Gibelin C."/>
            <person name="Gish J."/>
            <person name="Goldstein S."/>
            <person name="Gonzalez A.J."/>
            <person name="Green P.J."/>
            <person name="Hallab A."/>
            <person name="Hartog M."/>
            <person name="Hua A."/>
            <person name="Humphray S.J."/>
            <person name="Jeong D.H."/>
            <person name="Jing Y."/>
            <person name="Jocker A."/>
            <person name="Kenton S.M."/>
            <person name="Kim D.J."/>
            <person name="Klee K."/>
            <person name="Lai H."/>
            <person name="Lang C."/>
            <person name="Lin S."/>
            <person name="Macmil S.L."/>
            <person name="Magdelenat G."/>
            <person name="Matthews L."/>
            <person name="McCorrison J."/>
            <person name="Monaghan E.L."/>
            <person name="Mun J.H."/>
            <person name="Najar F.Z."/>
            <person name="Nicholson C."/>
            <person name="Noirot C."/>
            <person name="O'Bleness M."/>
            <person name="Paule C.R."/>
            <person name="Poulain J."/>
            <person name="Prion F."/>
            <person name="Qin B."/>
            <person name="Qu C."/>
            <person name="Retzel E.F."/>
            <person name="Riddle C."/>
            <person name="Sallet E."/>
            <person name="Samain S."/>
            <person name="Samson N."/>
            <person name="Sanders I."/>
            <person name="Saurat O."/>
            <person name="Scarpelli C."/>
            <person name="Schiex T."/>
            <person name="Segurens B."/>
            <person name="Severin A.J."/>
            <person name="Sherrier D.J."/>
            <person name="Shi R."/>
            <person name="Sims S."/>
            <person name="Singer S.R."/>
            <person name="Sinharoy S."/>
            <person name="Sterck L."/>
            <person name="Viollet A."/>
            <person name="Wang B.B."/>
            <person name="Wang K."/>
            <person name="Wang M."/>
            <person name="Wang X."/>
            <person name="Warfsmann J."/>
            <person name="Weissenbach J."/>
            <person name="White D.D."/>
            <person name="White J.D."/>
            <person name="Wiley G.B."/>
            <person name="Wincker P."/>
            <person name="Xing Y."/>
            <person name="Yang L."/>
            <person name="Yao Z."/>
            <person name="Ying F."/>
            <person name="Zhai J."/>
            <person name="Zhou L."/>
            <person name="Zuber A."/>
            <person name="Denarie J."/>
            <person name="Dixon R.A."/>
            <person name="May G.D."/>
            <person name="Schwartz D.C."/>
            <person name="Rogers J."/>
            <person name="Quetier F."/>
            <person name="Town C.D."/>
            <person name="Roe B.A."/>
        </authorList>
    </citation>
    <scope>NUCLEOTIDE SEQUENCE [LARGE SCALE GENOMIC DNA]</scope>
    <source>
        <strain evidence="1">A17</strain>
        <strain evidence="2 3">cv. Jemalong A17</strain>
    </source>
</reference>
<dbReference type="EMBL" id="CM001223">
    <property type="protein sequence ID" value="KEH24084.1"/>
    <property type="molecule type" value="Genomic_DNA"/>
</dbReference>
<evidence type="ECO:0000313" key="1">
    <source>
        <dbReference type="EMBL" id="KEH24084.1"/>
    </source>
</evidence>
<reference evidence="1 3" key="2">
    <citation type="journal article" date="2014" name="BMC Genomics">
        <title>An improved genome release (version Mt4.0) for the model legume Medicago truncatula.</title>
        <authorList>
            <person name="Tang H."/>
            <person name="Krishnakumar V."/>
            <person name="Bidwell S."/>
            <person name="Rosen B."/>
            <person name="Chan A."/>
            <person name="Zhou S."/>
            <person name="Gentzbittel L."/>
            <person name="Childs K.L."/>
            <person name="Yandell M."/>
            <person name="Gundlach H."/>
            <person name="Mayer K.F."/>
            <person name="Schwartz D.C."/>
            <person name="Town C.D."/>
        </authorList>
    </citation>
    <scope>GENOME REANNOTATION</scope>
    <source>
        <strain evidence="1">A17</strain>
        <strain evidence="2 3">cv. Jemalong A17</strain>
    </source>
</reference>
<dbReference type="Proteomes" id="UP000002051">
    <property type="component" value="Unassembled WGS sequence"/>
</dbReference>
<accession>A0A072U310</accession>
<reference evidence="2" key="3">
    <citation type="submission" date="2015-04" db="UniProtKB">
        <authorList>
            <consortium name="EnsemblPlants"/>
        </authorList>
    </citation>
    <scope>IDENTIFICATION</scope>
    <source>
        <strain evidence="2">cv. Jemalong A17</strain>
    </source>
</reference>
<dbReference type="AlphaFoldDB" id="A0A072U310"/>
<evidence type="ECO:0000313" key="3">
    <source>
        <dbReference type="Proteomes" id="UP000002051"/>
    </source>
</evidence>
<evidence type="ECO:0000313" key="2">
    <source>
        <dbReference type="EnsemblPlants" id="KEH24084"/>
    </source>
</evidence>
<proteinExistence type="predicted"/>
<sequence length="82" mass="9823">MMQLMLRVQSTKIQRRKEDFKALFFQHRVTTNFQKIENETSSKEAWDILEKGHDVIKAEELKCSLDSHKQRLLERNKEDTST</sequence>
<dbReference type="EnsemblPlants" id="KEH24084">
    <property type="protein sequence ID" value="KEH24084"/>
    <property type="gene ID" value="MTR_7g103290"/>
</dbReference>